<sequence length="94" mass="10151">MAPETTKVSIEMDGDSDEFEVPRALTEALSEDEETSAEVVGNLALLGLAQQAHGIVHHGHGDVGETLEAAEEATLDEFEERFGQSFQEMTGHSH</sequence>
<dbReference type="Pfam" id="PF24411">
    <property type="entry name" value="DUF7545"/>
    <property type="match status" value="1"/>
</dbReference>
<gene>
    <name evidence="1" type="ORF">SAMN05216226_10814</name>
</gene>
<proteinExistence type="predicted"/>
<evidence type="ECO:0000313" key="2">
    <source>
        <dbReference type="Proteomes" id="UP000198856"/>
    </source>
</evidence>
<dbReference type="STRING" id="890420.SAMN05216226_10814"/>
<keyword evidence="2" id="KW-1185">Reference proteome</keyword>
<dbReference type="RefSeq" id="WP_092702218.1">
    <property type="nucleotide sequence ID" value="NZ_FNFC01000008.1"/>
</dbReference>
<name>A0A1G8W169_9EURY</name>
<accession>A0A1G8W169</accession>
<evidence type="ECO:0000313" key="1">
    <source>
        <dbReference type="EMBL" id="SDJ71999.1"/>
    </source>
</evidence>
<protein>
    <submittedName>
        <fullName evidence="1">Uncharacterized protein</fullName>
    </submittedName>
</protein>
<dbReference type="AlphaFoldDB" id="A0A1G8W169"/>
<dbReference type="Proteomes" id="UP000198856">
    <property type="component" value="Unassembled WGS sequence"/>
</dbReference>
<dbReference type="EMBL" id="FNFC01000008">
    <property type="protein sequence ID" value="SDJ71999.1"/>
    <property type="molecule type" value="Genomic_DNA"/>
</dbReference>
<organism evidence="1 2">
    <name type="scientific">Halovenus aranensis</name>
    <dbReference type="NCBI Taxonomy" id="890420"/>
    <lineage>
        <taxon>Archaea</taxon>
        <taxon>Methanobacteriati</taxon>
        <taxon>Methanobacteriota</taxon>
        <taxon>Stenosarchaea group</taxon>
        <taxon>Halobacteria</taxon>
        <taxon>Halobacteriales</taxon>
        <taxon>Haloarculaceae</taxon>
        <taxon>Halovenus</taxon>
    </lineage>
</organism>
<dbReference type="InterPro" id="IPR055967">
    <property type="entry name" value="DUF7545"/>
</dbReference>
<reference evidence="1 2" key="1">
    <citation type="submission" date="2016-10" db="EMBL/GenBank/DDBJ databases">
        <authorList>
            <person name="de Groot N.N."/>
        </authorList>
    </citation>
    <scope>NUCLEOTIDE SEQUENCE [LARGE SCALE GENOMIC DNA]</scope>
    <source>
        <strain evidence="1 2">IBRC-M10015</strain>
    </source>
</reference>